<keyword evidence="8" id="KW-1185">Reference proteome</keyword>
<accession>A0A370GJ58</accession>
<dbReference type="InterPro" id="IPR013766">
    <property type="entry name" value="Thioredoxin_domain"/>
</dbReference>
<dbReference type="Pfam" id="PF02630">
    <property type="entry name" value="SCO1-SenC"/>
    <property type="match status" value="1"/>
</dbReference>
<organism evidence="7 8">
    <name type="scientific">Aquicella lusitana</name>
    <dbReference type="NCBI Taxonomy" id="254246"/>
    <lineage>
        <taxon>Bacteria</taxon>
        <taxon>Pseudomonadati</taxon>
        <taxon>Pseudomonadota</taxon>
        <taxon>Gammaproteobacteria</taxon>
        <taxon>Legionellales</taxon>
        <taxon>Coxiellaceae</taxon>
        <taxon>Aquicella</taxon>
    </lineage>
</organism>
<proteinExistence type="inferred from homology"/>
<name>A0A370GJ58_9COXI</name>
<dbReference type="PANTHER" id="PTHR12151:SF25">
    <property type="entry name" value="LINALOOL DEHYDRATASE_ISOMERASE DOMAIN-CONTAINING PROTEIN"/>
    <property type="match status" value="1"/>
</dbReference>
<dbReference type="RefSeq" id="WP_114834682.1">
    <property type="nucleotide sequence ID" value="NZ_LR699114.1"/>
</dbReference>
<evidence type="ECO:0000313" key="7">
    <source>
        <dbReference type="EMBL" id="RDI42414.1"/>
    </source>
</evidence>
<dbReference type="CDD" id="cd02968">
    <property type="entry name" value="SCO"/>
    <property type="match status" value="1"/>
</dbReference>
<dbReference type="InterPro" id="IPR036249">
    <property type="entry name" value="Thioredoxin-like_sf"/>
</dbReference>
<feature type="domain" description="Thioredoxin" evidence="6">
    <location>
        <begin position="37"/>
        <end position="210"/>
    </location>
</feature>
<feature type="binding site" evidence="3">
    <location>
        <position position="90"/>
    </location>
    <ligand>
        <name>Cu cation</name>
        <dbReference type="ChEBI" id="CHEBI:23378"/>
    </ligand>
</feature>
<comment type="similarity">
    <text evidence="1">Belongs to the SCO1/2 family.</text>
</comment>
<protein>
    <submittedName>
        <fullName evidence="7">Protein SCO1/2</fullName>
    </submittedName>
</protein>
<dbReference type="GO" id="GO:0046872">
    <property type="term" value="F:metal ion binding"/>
    <property type="evidence" value="ECO:0007669"/>
    <property type="project" value="UniProtKB-KW"/>
</dbReference>
<dbReference type="PANTHER" id="PTHR12151">
    <property type="entry name" value="ELECTRON TRANSPORT PROTIN SCO1/SENC FAMILY MEMBER"/>
    <property type="match status" value="1"/>
</dbReference>
<dbReference type="Gene3D" id="3.40.30.10">
    <property type="entry name" value="Glutaredoxin"/>
    <property type="match status" value="1"/>
</dbReference>
<keyword evidence="5" id="KW-0472">Membrane</keyword>
<keyword evidence="5" id="KW-0812">Transmembrane</keyword>
<feature type="binding site" evidence="3">
    <location>
        <position position="175"/>
    </location>
    <ligand>
        <name>Cu cation</name>
        <dbReference type="ChEBI" id="CHEBI:23378"/>
    </ligand>
</feature>
<evidence type="ECO:0000256" key="2">
    <source>
        <dbReference type="ARBA" id="ARBA00023008"/>
    </source>
</evidence>
<evidence type="ECO:0000256" key="4">
    <source>
        <dbReference type="PIRSR" id="PIRSR603782-2"/>
    </source>
</evidence>
<feature type="binding site" evidence="3">
    <location>
        <position position="86"/>
    </location>
    <ligand>
        <name>Cu cation</name>
        <dbReference type="ChEBI" id="CHEBI:23378"/>
    </ligand>
</feature>
<feature type="disulfide bond" description="Redox-active" evidence="4">
    <location>
        <begin position="86"/>
        <end position="90"/>
    </location>
</feature>
<dbReference type="InterPro" id="IPR003782">
    <property type="entry name" value="SCO1/SenC"/>
</dbReference>
<dbReference type="Proteomes" id="UP000254720">
    <property type="component" value="Unassembled WGS sequence"/>
</dbReference>
<feature type="transmembrane region" description="Helical" evidence="5">
    <location>
        <begin position="12"/>
        <end position="31"/>
    </location>
</feature>
<feature type="transmembrane region" description="Helical" evidence="5">
    <location>
        <begin position="76"/>
        <end position="97"/>
    </location>
</feature>
<keyword evidence="2 3" id="KW-0186">Copper</keyword>
<reference evidence="7 8" key="1">
    <citation type="submission" date="2018-07" db="EMBL/GenBank/DDBJ databases">
        <title>Genomic Encyclopedia of Type Strains, Phase IV (KMG-IV): sequencing the most valuable type-strain genomes for metagenomic binning, comparative biology and taxonomic classification.</title>
        <authorList>
            <person name="Goeker M."/>
        </authorList>
    </citation>
    <scope>NUCLEOTIDE SEQUENCE [LARGE SCALE GENOMIC DNA]</scope>
    <source>
        <strain evidence="7 8">DSM 16500</strain>
    </source>
</reference>
<comment type="caution">
    <text evidence="7">The sequence shown here is derived from an EMBL/GenBank/DDBJ whole genome shotgun (WGS) entry which is preliminary data.</text>
</comment>
<keyword evidence="5" id="KW-1133">Transmembrane helix</keyword>
<keyword evidence="4" id="KW-1015">Disulfide bond</keyword>
<evidence type="ECO:0000256" key="3">
    <source>
        <dbReference type="PIRSR" id="PIRSR603782-1"/>
    </source>
</evidence>
<keyword evidence="3" id="KW-0479">Metal-binding</keyword>
<gene>
    <name evidence="7" type="ORF">C8D86_11517</name>
</gene>
<dbReference type="PROSITE" id="PS51352">
    <property type="entry name" value="THIOREDOXIN_2"/>
    <property type="match status" value="1"/>
</dbReference>
<dbReference type="OrthoDB" id="9790194at2"/>
<evidence type="ECO:0000313" key="8">
    <source>
        <dbReference type="Proteomes" id="UP000254720"/>
    </source>
</evidence>
<evidence type="ECO:0000259" key="6">
    <source>
        <dbReference type="PROSITE" id="PS51352"/>
    </source>
</evidence>
<dbReference type="AlphaFoldDB" id="A0A370GJ58"/>
<evidence type="ECO:0000256" key="1">
    <source>
        <dbReference type="ARBA" id="ARBA00010996"/>
    </source>
</evidence>
<evidence type="ECO:0000256" key="5">
    <source>
        <dbReference type="SAM" id="Phobius"/>
    </source>
</evidence>
<dbReference type="EMBL" id="QQAX01000015">
    <property type="protein sequence ID" value="RDI42414.1"/>
    <property type="molecule type" value="Genomic_DNA"/>
</dbReference>
<sequence>MEEANQTVSTQKIILFVVFISAALMTLLFVFHMGHKPQPTLAEGDGTLFPAPRDIKPFQLATDKQSFTQKDFLNHWTLLFFGFTHCSSVCPVTMTMLNQAYEKLQRTYPGVQVVLVSLDPDRDTPSSVMKYARSFNPNFIGVTGKIPELRKLQSQLGIFAARDASATENNYQLQHTSSILLINPQGKWAGIFKYGMPPEQFANAFDVSIKSLSRYA</sequence>
<dbReference type="SUPFAM" id="SSF52833">
    <property type="entry name" value="Thioredoxin-like"/>
    <property type="match status" value="1"/>
</dbReference>